<protein>
    <submittedName>
        <fullName evidence="1">Uncharacterized protein</fullName>
    </submittedName>
</protein>
<gene>
    <name evidence="1" type="ORF">LCGC14_0954180</name>
</gene>
<proteinExistence type="predicted"/>
<reference evidence="1" key="1">
    <citation type="journal article" date="2015" name="Nature">
        <title>Complex archaea that bridge the gap between prokaryotes and eukaryotes.</title>
        <authorList>
            <person name="Spang A."/>
            <person name="Saw J.H."/>
            <person name="Jorgensen S.L."/>
            <person name="Zaremba-Niedzwiedzka K."/>
            <person name="Martijn J."/>
            <person name="Lind A.E."/>
            <person name="van Eijk R."/>
            <person name="Schleper C."/>
            <person name="Guy L."/>
            <person name="Ettema T.J."/>
        </authorList>
    </citation>
    <scope>NUCLEOTIDE SEQUENCE</scope>
</reference>
<organism evidence="1">
    <name type="scientific">marine sediment metagenome</name>
    <dbReference type="NCBI Taxonomy" id="412755"/>
    <lineage>
        <taxon>unclassified sequences</taxon>
        <taxon>metagenomes</taxon>
        <taxon>ecological metagenomes</taxon>
    </lineage>
</organism>
<name>A0A0F9NKX3_9ZZZZ</name>
<evidence type="ECO:0000313" key="1">
    <source>
        <dbReference type="EMBL" id="KKN18594.1"/>
    </source>
</evidence>
<accession>A0A0F9NKX3</accession>
<dbReference type="EMBL" id="LAZR01003411">
    <property type="protein sequence ID" value="KKN18594.1"/>
    <property type="molecule type" value="Genomic_DNA"/>
</dbReference>
<dbReference type="AlphaFoldDB" id="A0A0F9NKX3"/>
<sequence length="123" mass="13386">MASKRVAVASGQPFNIPENGIISSVSGSWQLIGEVVRGRAVRVQGVYWSTEIVGAKLLIRDIERHVERGGVTNQPGVTWYEADCLGPDPAIDLFSAHLTLFLPFEYYSSGSAGDKIVIYGEFV</sequence>
<comment type="caution">
    <text evidence="1">The sequence shown here is derived from an EMBL/GenBank/DDBJ whole genome shotgun (WGS) entry which is preliminary data.</text>
</comment>